<dbReference type="InterPro" id="IPR029032">
    <property type="entry name" value="AhpD-like"/>
</dbReference>
<dbReference type="NCBIfam" id="TIGR00778">
    <property type="entry name" value="ahpD_dom"/>
    <property type="match status" value="1"/>
</dbReference>
<dbReference type="PANTHER" id="PTHR35446:SF3">
    <property type="entry name" value="CMD DOMAIN-CONTAINING PROTEIN"/>
    <property type="match status" value="1"/>
</dbReference>
<keyword evidence="2" id="KW-0560">Oxidoreductase</keyword>
<proteinExistence type="predicted"/>
<dbReference type="STRING" id="332977.SAMN05421740_103513"/>
<evidence type="ECO:0000313" key="3">
    <source>
        <dbReference type="Proteomes" id="UP000198916"/>
    </source>
</evidence>
<sequence length="181" mass="20010">MKTVFRVPQRGEVSTHNQQLFDQLESGLGKVPNLYATMAYSNHALGAYLQFQGNPRSLSKKETEVVNLVVSQVNNCIYCLSAHTYLAQLAGFSEAETLEIREASVTFDEKLDALAKLTRSITTNRGEVNAATLDVFFEVGYTKENLVDTIVLIGDKTITNLLHAVTNVPVDFPLAKELITK</sequence>
<dbReference type="Gene3D" id="1.20.1290.10">
    <property type="entry name" value="AhpD-like"/>
    <property type="match status" value="1"/>
</dbReference>
<dbReference type="AlphaFoldDB" id="A0A1H7MH54"/>
<protein>
    <submittedName>
        <fullName evidence="2">Uncharacterized peroxidase-related enzyme</fullName>
    </submittedName>
</protein>
<gene>
    <name evidence="2" type="ORF">SAMN05421740_103513</name>
</gene>
<name>A0A1H7MH54_9SPHI</name>
<keyword evidence="2" id="KW-0575">Peroxidase</keyword>
<dbReference type="EMBL" id="FNZR01000003">
    <property type="protein sequence ID" value="SEL10494.1"/>
    <property type="molecule type" value="Genomic_DNA"/>
</dbReference>
<dbReference type="RefSeq" id="WP_090605072.1">
    <property type="nucleotide sequence ID" value="NZ_FNZR01000003.1"/>
</dbReference>
<dbReference type="GO" id="GO:0051920">
    <property type="term" value="F:peroxiredoxin activity"/>
    <property type="evidence" value="ECO:0007669"/>
    <property type="project" value="InterPro"/>
</dbReference>
<reference evidence="3" key="1">
    <citation type="submission" date="2016-10" db="EMBL/GenBank/DDBJ databases">
        <authorList>
            <person name="Varghese N."/>
            <person name="Submissions S."/>
        </authorList>
    </citation>
    <scope>NUCLEOTIDE SEQUENCE [LARGE SCALE GENOMIC DNA]</scope>
    <source>
        <strain evidence="3">Jip14</strain>
    </source>
</reference>
<accession>A0A1H7MH54</accession>
<dbReference type="OrthoDB" id="9808310at2"/>
<dbReference type="PANTHER" id="PTHR35446">
    <property type="entry name" value="SI:CH211-175M2.5"/>
    <property type="match status" value="1"/>
</dbReference>
<organism evidence="2 3">
    <name type="scientific">Parapedobacter koreensis</name>
    <dbReference type="NCBI Taxonomy" id="332977"/>
    <lineage>
        <taxon>Bacteria</taxon>
        <taxon>Pseudomonadati</taxon>
        <taxon>Bacteroidota</taxon>
        <taxon>Sphingobacteriia</taxon>
        <taxon>Sphingobacteriales</taxon>
        <taxon>Sphingobacteriaceae</taxon>
        <taxon>Parapedobacter</taxon>
    </lineage>
</organism>
<keyword evidence="3" id="KW-1185">Reference proteome</keyword>
<feature type="domain" description="Carboxymuconolactone decarboxylase-like" evidence="1">
    <location>
        <begin position="54"/>
        <end position="104"/>
    </location>
</feature>
<dbReference type="Pfam" id="PF02627">
    <property type="entry name" value="CMD"/>
    <property type="match status" value="1"/>
</dbReference>
<evidence type="ECO:0000259" key="1">
    <source>
        <dbReference type="Pfam" id="PF02627"/>
    </source>
</evidence>
<dbReference type="SUPFAM" id="SSF69118">
    <property type="entry name" value="AhpD-like"/>
    <property type="match status" value="1"/>
</dbReference>
<dbReference type="Proteomes" id="UP000198916">
    <property type="component" value="Unassembled WGS sequence"/>
</dbReference>
<dbReference type="InterPro" id="IPR003779">
    <property type="entry name" value="CMD-like"/>
</dbReference>
<dbReference type="InterPro" id="IPR004675">
    <property type="entry name" value="AhpD_core"/>
</dbReference>
<evidence type="ECO:0000313" key="2">
    <source>
        <dbReference type="EMBL" id="SEL10494.1"/>
    </source>
</evidence>